<proteinExistence type="predicted"/>
<name>A0A0F9GT54_9ZZZZ</name>
<reference evidence="1" key="1">
    <citation type="journal article" date="2015" name="Nature">
        <title>Complex archaea that bridge the gap between prokaryotes and eukaryotes.</title>
        <authorList>
            <person name="Spang A."/>
            <person name="Saw J.H."/>
            <person name="Jorgensen S.L."/>
            <person name="Zaremba-Niedzwiedzka K."/>
            <person name="Martijn J."/>
            <person name="Lind A.E."/>
            <person name="van Eijk R."/>
            <person name="Schleper C."/>
            <person name="Guy L."/>
            <person name="Ettema T.J."/>
        </authorList>
    </citation>
    <scope>NUCLEOTIDE SEQUENCE</scope>
</reference>
<organism evidence="1">
    <name type="scientific">marine sediment metagenome</name>
    <dbReference type="NCBI Taxonomy" id="412755"/>
    <lineage>
        <taxon>unclassified sequences</taxon>
        <taxon>metagenomes</taxon>
        <taxon>ecological metagenomes</taxon>
    </lineage>
</organism>
<comment type="caution">
    <text evidence="1">The sequence shown here is derived from an EMBL/GenBank/DDBJ whole genome shotgun (WGS) entry which is preliminary data.</text>
</comment>
<gene>
    <name evidence="1" type="ORF">LCGC14_2146610</name>
</gene>
<sequence>MFQQMHFGQKRYAGNVSKGTKIKEGRIHNQPDIKSVENDNTETVLMDLIGLLASKALLNQDDAIGLMDRIVKIEKGKT</sequence>
<protein>
    <submittedName>
        <fullName evidence="1">Uncharacterized protein</fullName>
    </submittedName>
</protein>
<dbReference type="EMBL" id="LAZR01027260">
    <property type="protein sequence ID" value="KKL66277.1"/>
    <property type="molecule type" value="Genomic_DNA"/>
</dbReference>
<dbReference type="AlphaFoldDB" id="A0A0F9GT54"/>
<accession>A0A0F9GT54</accession>
<evidence type="ECO:0000313" key="1">
    <source>
        <dbReference type="EMBL" id="KKL66277.1"/>
    </source>
</evidence>